<keyword evidence="3" id="KW-0812">Transmembrane</keyword>
<dbReference type="Proteomes" id="UP001375240">
    <property type="component" value="Unassembled WGS sequence"/>
</dbReference>
<organism evidence="4 5">
    <name type="scientific">Orbilia brochopaga</name>
    <dbReference type="NCBI Taxonomy" id="3140254"/>
    <lineage>
        <taxon>Eukaryota</taxon>
        <taxon>Fungi</taxon>
        <taxon>Dikarya</taxon>
        <taxon>Ascomycota</taxon>
        <taxon>Pezizomycotina</taxon>
        <taxon>Orbiliomycetes</taxon>
        <taxon>Orbiliales</taxon>
        <taxon>Orbiliaceae</taxon>
        <taxon>Orbilia</taxon>
    </lineage>
</organism>
<feature type="compositionally biased region" description="Acidic residues" evidence="2">
    <location>
        <begin position="53"/>
        <end position="69"/>
    </location>
</feature>
<evidence type="ECO:0000313" key="4">
    <source>
        <dbReference type="EMBL" id="KAK6350106.1"/>
    </source>
</evidence>
<keyword evidence="1" id="KW-0175">Coiled coil</keyword>
<reference evidence="4 5" key="1">
    <citation type="submission" date="2019-10" db="EMBL/GenBank/DDBJ databases">
        <authorList>
            <person name="Palmer J.M."/>
        </authorList>
    </citation>
    <scope>NUCLEOTIDE SEQUENCE [LARGE SCALE GENOMIC DNA]</scope>
    <source>
        <strain evidence="4 5">TWF696</strain>
    </source>
</reference>
<keyword evidence="5" id="KW-1185">Reference proteome</keyword>
<gene>
    <name evidence="4" type="ORF">TWF696_006353</name>
</gene>
<comment type="caution">
    <text evidence="4">The sequence shown here is derived from an EMBL/GenBank/DDBJ whole genome shotgun (WGS) entry which is preliminary data.</text>
</comment>
<feature type="compositionally biased region" description="Low complexity" evidence="2">
    <location>
        <begin position="832"/>
        <end position="842"/>
    </location>
</feature>
<feature type="region of interest" description="Disordered" evidence="2">
    <location>
        <begin position="810"/>
        <end position="842"/>
    </location>
</feature>
<feature type="region of interest" description="Disordered" evidence="2">
    <location>
        <begin position="1"/>
        <end position="109"/>
    </location>
</feature>
<proteinExistence type="predicted"/>
<sequence>MTKRTRTMISHPDDSDDGLLGESTYEILSDLSVPNNSDDDDDLSSLASLAEYSGDDDEDEEEEEEEVEAKDEKKCEPVFAFPSPSTESSQHIQEEVPGSTYADSIPDVPDSFEVPGIPSYDGLDQHDPPSSLDVISEDSASSVTIQLKAENDPFCGEDLSSYDLQEFTGPELEDLCSAVSVPKDTPVLYSVLRCLMGVDPVDVTDTFRVLYVGDESAKDEILRKLGAALVVHSATESLEDSKSSSRFNVVPVTSFGNATGNPEVELVESFGLEMVADTCTFATSTSQIPDGELLTLVIKPKMTVRSRRITNGYKLEAPGWKLPHLAIIYYESNDDAQKRKTRACARAFLARHGIPFLSISDKKLYKSMEEYQIDYRVLHTAIESRTNDENGLPVRHVYKELPVDLQTFLSLDAQQLSRSLAVVVKQEEEEQSVPVEATPALWEKAIEIFFETLEGRHLNQTFKIGIVALLGLLFSTLYLVIYAPAPAFTKSAVTMSNGPTSISTRVDASVTTRTPVSHSLSIINSAKSSSRLAATKLSSVTSSYLTISTKPKETKSALSKALPASLMTVSKGVTSLSVTDIPSLPANDSNEFAMYTISEGHIVLRSPQKFAALRKAPALIVHVKRRDQTVPIEFTKLFRGVYTIKMDSSEAWGVLNITVRTESKPIINQSFVVDLGNPWLSTSAWKKTVLATSSDLRKAMNKASSKANAYAQKLQESSKKQIDSARKDVKYLQKEAVQMQKELAKQSKVAKKMVESQLKVLRNGFDELKLDQYVNSDALKGYGQKLDEQVKKARKNANRIWVRGADAARKSAGKKVAKARKPKAYSWKRGKSCGSGKCKGSR</sequence>
<evidence type="ECO:0000256" key="1">
    <source>
        <dbReference type="SAM" id="Coils"/>
    </source>
</evidence>
<keyword evidence="3" id="KW-1133">Transmembrane helix</keyword>
<feature type="coiled-coil region" evidence="1">
    <location>
        <begin position="700"/>
        <end position="742"/>
    </location>
</feature>
<dbReference type="AlphaFoldDB" id="A0AAV9UZB9"/>
<evidence type="ECO:0000256" key="3">
    <source>
        <dbReference type="SAM" id="Phobius"/>
    </source>
</evidence>
<dbReference type="EMBL" id="JAVHNQ010000004">
    <property type="protein sequence ID" value="KAK6350106.1"/>
    <property type="molecule type" value="Genomic_DNA"/>
</dbReference>
<accession>A0AAV9UZB9</accession>
<keyword evidence="3" id="KW-0472">Membrane</keyword>
<feature type="transmembrane region" description="Helical" evidence="3">
    <location>
        <begin position="464"/>
        <end position="485"/>
    </location>
</feature>
<name>A0AAV9UZB9_9PEZI</name>
<evidence type="ECO:0000256" key="2">
    <source>
        <dbReference type="SAM" id="MobiDB-lite"/>
    </source>
</evidence>
<protein>
    <submittedName>
        <fullName evidence="4">Uncharacterized protein</fullName>
    </submittedName>
</protein>
<feature type="compositionally biased region" description="Basic residues" evidence="2">
    <location>
        <begin position="811"/>
        <end position="831"/>
    </location>
</feature>
<evidence type="ECO:0000313" key="5">
    <source>
        <dbReference type="Proteomes" id="UP001375240"/>
    </source>
</evidence>